<proteinExistence type="inferred from homology"/>
<dbReference type="InterPro" id="IPR029044">
    <property type="entry name" value="Nucleotide-diphossugar_trans"/>
</dbReference>
<evidence type="ECO:0000256" key="1">
    <source>
        <dbReference type="ARBA" id="ARBA00004877"/>
    </source>
</evidence>
<feature type="region of interest" description="Disordered" evidence="7">
    <location>
        <begin position="145"/>
        <end position="172"/>
    </location>
</feature>
<feature type="compositionally biased region" description="Low complexity" evidence="7">
    <location>
        <begin position="158"/>
        <end position="169"/>
    </location>
</feature>
<gene>
    <name evidence="8" type="ORF">DUNSADRAFT_13501</name>
</gene>
<dbReference type="InterPro" id="IPR029063">
    <property type="entry name" value="SAM-dependent_MTases_sf"/>
</dbReference>
<sequence length="411" mass="45001">MELQKSAAAYDIIYVDGDHSQKGVLTDALLSWPMVKSGGYMLFDDYLWPTRGAPSSWPCSPVSTDSPNHPKPGIDHFLSTMCAELEVLMAFDEASVMPAAVAICSMFRSCSSPQSIRLGIISLGLQEESKAKLQQLTPSPIDWLSKEQASSHGRGSEHPTTAIPSSSSSPPTPAHTWVKLGLGAAASHRTERALYLDADVLVRGDVCELWESTKALKAPVCAVPDFGHPRGHAGLPADTWDPHLCAYFNAGVFILDIAAFQSKQPQLSSLAASYSWKYDDQDVLNVGFSKRWLPLDPTWNAQGLGSYAKFRTATSADQPALFTPKSLHALASEPKIVHFCGSSKLDLEAMGSKFCPSTLKPWHGTCPNPFAGEWFMWLDQTPWKGWRPDKEWAIKILQAQVPTMVVGRWNA</sequence>
<dbReference type="Pfam" id="PF01501">
    <property type="entry name" value="Glyco_transf_8"/>
    <property type="match status" value="1"/>
</dbReference>
<organism evidence="8 9">
    <name type="scientific">Dunaliella salina</name>
    <name type="common">Green alga</name>
    <name type="synonym">Protococcus salinus</name>
    <dbReference type="NCBI Taxonomy" id="3046"/>
    <lineage>
        <taxon>Eukaryota</taxon>
        <taxon>Viridiplantae</taxon>
        <taxon>Chlorophyta</taxon>
        <taxon>core chlorophytes</taxon>
        <taxon>Chlorophyceae</taxon>
        <taxon>CS clade</taxon>
        <taxon>Chlamydomonadales</taxon>
        <taxon>Dunaliellaceae</taxon>
        <taxon>Dunaliella</taxon>
    </lineage>
</organism>
<keyword evidence="3" id="KW-0328">Glycosyltransferase</keyword>
<dbReference type="SUPFAM" id="SSF53335">
    <property type="entry name" value="S-adenosyl-L-methionine-dependent methyltransferases"/>
    <property type="match status" value="1"/>
</dbReference>
<dbReference type="SUPFAM" id="SSF53448">
    <property type="entry name" value="Nucleotide-diphospho-sugar transferases"/>
    <property type="match status" value="1"/>
</dbReference>
<evidence type="ECO:0000256" key="2">
    <source>
        <dbReference type="ARBA" id="ARBA00006351"/>
    </source>
</evidence>
<dbReference type="Gene3D" id="3.40.50.150">
    <property type="entry name" value="Vaccinia Virus protein VP39"/>
    <property type="match status" value="1"/>
</dbReference>
<dbReference type="Proteomes" id="UP000815325">
    <property type="component" value="Unassembled WGS sequence"/>
</dbReference>
<dbReference type="InterPro" id="IPR002495">
    <property type="entry name" value="Glyco_trans_8"/>
</dbReference>
<dbReference type="Gene3D" id="3.90.550.10">
    <property type="entry name" value="Spore Coat Polysaccharide Biosynthesis Protein SpsA, Chain A"/>
    <property type="match status" value="1"/>
</dbReference>
<protein>
    <recommendedName>
        <fullName evidence="6">Hexosyltransferase</fullName>
        <ecNumber evidence="6">2.4.1.-</ecNumber>
    </recommendedName>
</protein>
<reference evidence="8" key="1">
    <citation type="submission" date="2017-08" db="EMBL/GenBank/DDBJ databases">
        <authorList>
            <person name="Polle J.E."/>
            <person name="Barry K."/>
            <person name="Cushman J."/>
            <person name="Schmutz J."/>
            <person name="Tran D."/>
            <person name="Hathwaick L.T."/>
            <person name="Yim W.C."/>
            <person name="Jenkins J."/>
            <person name="Mckie-Krisberg Z.M."/>
            <person name="Prochnik S."/>
            <person name="Lindquist E."/>
            <person name="Dockter R.B."/>
            <person name="Adam C."/>
            <person name="Molina H."/>
            <person name="Bunkerborg J."/>
            <person name="Jin E."/>
            <person name="Buchheim M."/>
            <person name="Magnuson J."/>
        </authorList>
    </citation>
    <scope>NUCLEOTIDE SEQUENCE</scope>
    <source>
        <strain evidence="8">CCAP 19/18</strain>
    </source>
</reference>
<accession>A0ABQ7G992</accession>
<dbReference type="PANTHER" id="PTHR13778">
    <property type="entry name" value="GLYCOSYLTRANSFERASE 8 DOMAIN-CONTAINING PROTEIN"/>
    <property type="match status" value="1"/>
</dbReference>
<keyword evidence="4 8" id="KW-0808">Transferase</keyword>
<evidence type="ECO:0000256" key="6">
    <source>
        <dbReference type="RuleBase" id="RU362027"/>
    </source>
</evidence>
<evidence type="ECO:0000313" key="9">
    <source>
        <dbReference type="Proteomes" id="UP000815325"/>
    </source>
</evidence>
<keyword evidence="5" id="KW-0479">Metal-binding</keyword>
<dbReference type="GO" id="GO:0016740">
    <property type="term" value="F:transferase activity"/>
    <property type="evidence" value="ECO:0007669"/>
    <property type="project" value="UniProtKB-KW"/>
</dbReference>
<dbReference type="EC" id="2.4.1.-" evidence="6"/>
<name>A0ABQ7G992_DUNSA</name>
<dbReference type="PANTHER" id="PTHR13778:SF47">
    <property type="entry name" value="LIPOPOLYSACCHARIDE 1,3-GALACTOSYLTRANSFERASE"/>
    <property type="match status" value="1"/>
</dbReference>
<comment type="similarity">
    <text evidence="2 6">Belongs to the glycosyltransferase 8 family.</text>
</comment>
<comment type="pathway">
    <text evidence="1">Glycan metabolism; pectin biosynthesis.</text>
</comment>
<dbReference type="EMBL" id="MU069970">
    <property type="protein sequence ID" value="KAF5831172.1"/>
    <property type="molecule type" value="Genomic_DNA"/>
</dbReference>
<keyword evidence="9" id="KW-1185">Reference proteome</keyword>
<evidence type="ECO:0000256" key="5">
    <source>
        <dbReference type="ARBA" id="ARBA00022723"/>
    </source>
</evidence>
<evidence type="ECO:0000256" key="3">
    <source>
        <dbReference type="ARBA" id="ARBA00022676"/>
    </source>
</evidence>
<evidence type="ECO:0000256" key="4">
    <source>
        <dbReference type="ARBA" id="ARBA00022679"/>
    </source>
</evidence>
<dbReference type="Pfam" id="PF13578">
    <property type="entry name" value="Methyltransf_24"/>
    <property type="match status" value="1"/>
</dbReference>
<dbReference type="InterPro" id="IPR050748">
    <property type="entry name" value="Glycosyltrans_8_dom-fam"/>
</dbReference>
<evidence type="ECO:0000256" key="7">
    <source>
        <dbReference type="SAM" id="MobiDB-lite"/>
    </source>
</evidence>
<comment type="caution">
    <text evidence="8">The sequence shown here is derived from an EMBL/GenBank/DDBJ whole genome shotgun (WGS) entry which is preliminary data.</text>
</comment>
<evidence type="ECO:0000313" key="8">
    <source>
        <dbReference type="EMBL" id="KAF5831172.1"/>
    </source>
</evidence>